<dbReference type="Pfam" id="PF07651">
    <property type="entry name" value="ANTH"/>
    <property type="match status" value="1"/>
</dbReference>
<dbReference type="GO" id="GO:0000149">
    <property type="term" value="F:SNARE binding"/>
    <property type="evidence" value="ECO:0007669"/>
    <property type="project" value="TreeGrafter"/>
</dbReference>
<dbReference type="PANTHER" id="PTHR22951:SF89">
    <property type="entry name" value="OS05G0549000 PROTEIN"/>
    <property type="match status" value="1"/>
</dbReference>
<sequence>MPQSSALSPSFQKTEFMDPSAKFTSNIVPSAVQIMLGSLNPQGSSKLLSFSNTRTSIKRAIMGVKVCSIPSQCVHRCTIDFAIPQENHWCGRLDTSNPGVFGGGSIDRPGLLLPSTVSNIGTSSPETDLTQAYLDMVKIELNRLENELEIRIKNRERNKLRSRSILLGYSITRDLESEELLEQLPSLQQLLYRLIGSRSEGAAVGNYLIQYALVLKKSFNIYCAMNDDHSPCSTS</sequence>
<dbReference type="GO" id="GO:0006900">
    <property type="term" value="P:vesicle budding from membrane"/>
    <property type="evidence" value="ECO:0007669"/>
    <property type="project" value="TreeGrafter"/>
</dbReference>
<dbReference type="Proteomes" id="UP000326396">
    <property type="component" value="Linkage Group LG14"/>
</dbReference>
<dbReference type="SUPFAM" id="SSF89009">
    <property type="entry name" value="GAT-like domain"/>
    <property type="match status" value="1"/>
</dbReference>
<accession>A0A5N6P4B1</accession>
<proteinExistence type="predicted"/>
<keyword evidence="3" id="KW-1185">Reference proteome</keyword>
<dbReference type="OrthoDB" id="44015at2759"/>
<evidence type="ECO:0000313" key="3">
    <source>
        <dbReference type="Proteomes" id="UP000326396"/>
    </source>
</evidence>
<dbReference type="PANTHER" id="PTHR22951">
    <property type="entry name" value="CLATHRIN ASSEMBLY PROTEIN"/>
    <property type="match status" value="1"/>
</dbReference>
<dbReference type="AlphaFoldDB" id="A0A5N6P4B1"/>
<evidence type="ECO:0000259" key="1">
    <source>
        <dbReference type="Pfam" id="PF07651"/>
    </source>
</evidence>
<dbReference type="GO" id="GO:0048268">
    <property type="term" value="P:clathrin coat assembly"/>
    <property type="evidence" value="ECO:0007669"/>
    <property type="project" value="InterPro"/>
</dbReference>
<dbReference type="GO" id="GO:0005905">
    <property type="term" value="C:clathrin-coated pit"/>
    <property type="evidence" value="ECO:0007669"/>
    <property type="project" value="TreeGrafter"/>
</dbReference>
<dbReference type="GO" id="GO:0030136">
    <property type="term" value="C:clathrin-coated vesicle"/>
    <property type="evidence" value="ECO:0007669"/>
    <property type="project" value="InterPro"/>
</dbReference>
<organism evidence="2 3">
    <name type="scientific">Mikania micrantha</name>
    <name type="common">bitter vine</name>
    <dbReference type="NCBI Taxonomy" id="192012"/>
    <lineage>
        <taxon>Eukaryota</taxon>
        <taxon>Viridiplantae</taxon>
        <taxon>Streptophyta</taxon>
        <taxon>Embryophyta</taxon>
        <taxon>Tracheophyta</taxon>
        <taxon>Spermatophyta</taxon>
        <taxon>Magnoliopsida</taxon>
        <taxon>eudicotyledons</taxon>
        <taxon>Gunneridae</taxon>
        <taxon>Pentapetalae</taxon>
        <taxon>asterids</taxon>
        <taxon>campanulids</taxon>
        <taxon>Asterales</taxon>
        <taxon>Asteraceae</taxon>
        <taxon>Asteroideae</taxon>
        <taxon>Heliantheae alliance</taxon>
        <taxon>Eupatorieae</taxon>
        <taxon>Mikania</taxon>
    </lineage>
</organism>
<dbReference type="EMBL" id="SZYD01000006">
    <property type="protein sequence ID" value="KAD5960429.1"/>
    <property type="molecule type" value="Genomic_DNA"/>
</dbReference>
<reference evidence="2 3" key="1">
    <citation type="submission" date="2019-05" db="EMBL/GenBank/DDBJ databases">
        <title>Mikania micrantha, genome provides insights into the molecular mechanism of rapid growth.</title>
        <authorList>
            <person name="Liu B."/>
        </authorList>
    </citation>
    <scope>NUCLEOTIDE SEQUENCE [LARGE SCALE GENOMIC DNA]</scope>
    <source>
        <strain evidence="2">NLD-2019</strain>
        <tissue evidence="2">Leaf</tissue>
    </source>
</reference>
<dbReference type="InterPro" id="IPR014712">
    <property type="entry name" value="ANTH_dom_sf"/>
</dbReference>
<evidence type="ECO:0000313" key="2">
    <source>
        <dbReference type="EMBL" id="KAD5960429.1"/>
    </source>
</evidence>
<dbReference type="GO" id="GO:0032050">
    <property type="term" value="F:clathrin heavy chain binding"/>
    <property type="evidence" value="ECO:0007669"/>
    <property type="project" value="TreeGrafter"/>
</dbReference>
<dbReference type="GO" id="GO:0005546">
    <property type="term" value="F:phosphatidylinositol-4,5-bisphosphate binding"/>
    <property type="evidence" value="ECO:0007669"/>
    <property type="project" value="TreeGrafter"/>
</dbReference>
<gene>
    <name evidence="2" type="ORF">E3N88_11901</name>
</gene>
<dbReference type="InterPro" id="IPR011417">
    <property type="entry name" value="ANTH_dom"/>
</dbReference>
<protein>
    <recommendedName>
        <fullName evidence="1">AP180 N-terminal homology (ANTH) domain-containing protein</fullName>
    </recommendedName>
</protein>
<feature type="domain" description="AP180 N-terminal homology (ANTH)" evidence="1">
    <location>
        <begin position="168"/>
        <end position="227"/>
    </location>
</feature>
<dbReference type="GO" id="GO:0005545">
    <property type="term" value="F:1-phosphatidylinositol binding"/>
    <property type="evidence" value="ECO:0007669"/>
    <property type="project" value="InterPro"/>
</dbReference>
<comment type="caution">
    <text evidence="2">The sequence shown here is derived from an EMBL/GenBank/DDBJ whole genome shotgun (WGS) entry which is preliminary data.</text>
</comment>
<dbReference type="Gene3D" id="1.20.58.150">
    <property type="entry name" value="ANTH domain"/>
    <property type="match status" value="1"/>
</dbReference>
<dbReference type="GO" id="GO:0072583">
    <property type="term" value="P:clathrin-dependent endocytosis"/>
    <property type="evidence" value="ECO:0007669"/>
    <property type="project" value="InterPro"/>
</dbReference>
<name>A0A5N6P4B1_9ASTR</name>
<dbReference type="InterPro" id="IPR045192">
    <property type="entry name" value="AP180-like"/>
</dbReference>